<dbReference type="InterPro" id="IPR025699">
    <property type="entry name" value="ABC2_memb-like"/>
</dbReference>
<feature type="transmembrane region" description="Helical" evidence="1">
    <location>
        <begin position="47"/>
        <end position="66"/>
    </location>
</feature>
<keyword evidence="3" id="KW-1185">Reference proteome</keyword>
<feature type="transmembrane region" description="Helical" evidence="1">
    <location>
        <begin position="183"/>
        <end position="200"/>
    </location>
</feature>
<proteinExistence type="predicted"/>
<dbReference type="EMBL" id="RLIH01000011">
    <property type="protein sequence ID" value="RVU54353.1"/>
    <property type="molecule type" value="Genomic_DNA"/>
</dbReference>
<sequence length="215" mass="24638">MVKALLLKDIYLLKNNWKGFMIPIVIGFMPVLFNILTVNFNEYAASIFKSIFIFAIFYTSYASIYYDDESKFLDYVRVTPAGTAEYVKSKYLLSLFVYLILFLFLILMSLADMDIISAIYTSLLSTAALSIFGFITLTLIFKFGVKNVTQLIYILFFSIVLIYTFVNMKGFTTLNIIESIKNFNIYVTVSILILSVLTFFSCQKLSIKILEESKG</sequence>
<name>A0A437S5Q0_9FIRM</name>
<evidence type="ECO:0000313" key="2">
    <source>
        <dbReference type="EMBL" id="RVU54353.1"/>
    </source>
</evidence>
<dbReference type="OrthoDB" id="1655186at2"/>
<feature type="transmembrane region" description="Helical" evidence="1">
    <location>
        <begin position="151"/>
        <end position="171"/>
    </location>
</feature>
<accession>A0A437S5Q0</accession>
<dbReference type="Pfam" id="PF13346">
    <property type="entry name" value="ABC2_membrane_5"/>
    <property type="match status" value="1"/>
</dbReference>
<protein>
    <submittedName>
        <fullName evidence="2">ABC-2 transporter permease</fullName>
    </submittedName>
</protein>
<gene>
    <name evidence="2" type="ORF">EF514_07865</name>
</gene>
<evidence type="ECO:0000313" key="3">
    <source>
        <dbReference type="Proteomes" id="UP000288812"/>
    </source>
</evidence>
<feature type="transmembrane region" description="Helical" evidence="1">
    <location>
        <begin position="91"/>
        <end position="111"/>
    </location>
</feature>
<dbReference type="Proteomes" id="UP000288812">
    <property type="component" value="Unassembled WGS sequence"/>
</dbReference>
<keyword evidence="1" id="KW-0472">Membrane</keyword>
<keyword evidence="1" id="KW-1133">Transmembrane helix</keyword>
<feature type="transmembrane region" description="Helical" evidence="1">
    <location>
        <begin position="123"/>
        <end position="145"/>
    </location>
</feature>
<keyword evidence="1" id="KW-0812">Transmembrane</keyword>
<feature type="transmembrane region" description="Helical" evidence="1">
    <location>
        <begin position="20"/>
        <end position="40"/>
    </location>
</feature>
<dbReference type="AlphaFoldDB" id="A0A437S5Q0"/>
<evidence type="ECO:0000256" key="1">
    <source>
        <dbReference type="SAM" id="Phobius"/>
    </source>
</evidence>
<reference evidence="2 3" key="1">
    <citation type="submission" date="2018-11" db="EMBL/GenBank/DDBJ databases">
        <title>Genome sequencing and assembly of Anaerosphaera sp. nov., GS7-6-2.</title>
        <authorList>
            <person name="Rettenmaier R."/>
            <person name="Liebl W."/>
            <person name="Zverlov V."/>
        </authorList>
    </citation>
    <scope>NUCLEOTIDE SEQUENCE [LARGE SCALE GENOMIC DNA]</scope>
    <source>
        <strain evidence="2 3">GS7-6-2</strain>
    </source>
</reference>
<comment type="caution">
    <text evidence="2">The sequence shown here is derived from an EMBL/GenBank/DDBJ whole genome shotgun (WGS) entry which is preliminary data.</text>
</comment>
<organism evidence="2 3">
    <name type="scientific">Anaerosphaera multitolerans</name>
    <dbReference type="NCBI Taxonomy" id="2487351"/>
    <lineage>
        <taxon>Bacteria</taxon>
        <taxon>Bacillati</taxon>
        <taxon>Bacillota</taxon>
        <taxon>Tissierellia</taxon>
        <taxon>Tissierellales</taxon>
        <taxon>Peptoniphilaceae</taxon>
        <taxon>Anaerosphaera</taxon>
    </lineage>
</organism>